<dbReference type="EMBL" id="JAKGSI010000002">
    <property type="protein sequence ID" value="MCF4006710.1"/>
    <property type="molecule type" value="Genomic_DNA"/>
</dbReference>
<reference evidence="3" key="1">
    <citation type="submission" date="2022-01" db="EMBL/GenBank/DDBJ databases">
        <title>Corynebacterium sp. nov isolated from isolated from the feces of the greater white-fronted geese (Anser albifrons) at Poyang Lake, PR China.</title>
        <authorList>
            <person name="Liu Q."/>
        </authorList>
    </citation>
    <scope>NUCLEOTIDE SEQUENCE</scope>
    <source>
        <strain evidence="3">JCM 32435</strain>
    </source>
</reference>
<dbReference type="NCBIfam" id="NF040608">
    <property type="entry name" value="division_SteA"/>
    <property type="match status" value="1"/>
</dbReference>
<dbReference type="InterPro" id="IPR047795">
    <property type="entry name" value="Put_SteA-like"/>
</dbReference>
<evidence type="ECO:0000313" key="4">
    <source>
        <dbReference type="Proteomes" id="UP001139336"/>
    </source>
</evidence>
<keyword evidence="1" id="KW-1133">Transmembrane helix</keyword>
<keyword evidence="4" id="KW-1185">Reference proteome</keyword>
<feature type="domain" description="SteA-like C-terminal" evidence="2">
    <location>
        <begin position="345"/>
        <end position="389"/>
    </location>
</feature>
<dbReference type="InterPro" id="IPR022215">
    <property type="entry name" value="SteA-like_C"/>
</dbReference>
<dbReference type="AlphaFoldDB" id="A0A9X1TXZ6"/>
<evidence type="ECO:0000313" key="3">
    <source>
        <dbReference type="EMBL" id="MCF4006710.1"/>
    </source>
</evidence>
<feature type="transmembrane region" description="Helical" evidence="1">
    <location>
        <begin position="350"/>
        <end position="371"/>
    </location>
</feature>
<keyword evidence="1" id="KW-0812">Transmembrane</keyword>
<sequence>MVGMSLFSRSSDQPGTHGVLRDCTPHGKGFRRLHDGDIAVIDSPDLSRREAQRLIDANPAVVVNIASYSTGTIPNYGPQMLLDAGMILVEDAGAEILDSFRDGKKGRVDEDGAIFAGERQIGEGSIVDREAVEASFVEAQQSLVDHMEAYFGNTIQFIHSESPLLIDGVGIPDTGASIDGRVALVVSPDPNLVEKLARLKPFIREQRPVIIGVAEAADVLAEAGLDMDLIVGNPSDIGADTLRGGARVVLPAEPDGHAAGLERIQDLGIGAMTFPAATDSATDLAILLADFHGAELIVNVGPALDLDAVFSDAEQATPAALLTRAKAGAKLVDSEAVLRLSASRSGSGGAWAWALLGILVAILVIVLLVGLGGDGAFVENLINTWNTIALTVQSWFK</sequence>
<comment type="caution">
    <text evidence="3">The sequence shown here is derived from an EMBL/GenBank/DDBJ whole genome shotgun (WGS) entry which is preliminary data.</text>
</comment>
<dbReference type="Pfam" id="PF12555">
    <property type="entry name" value="SteA-like_C"/>
    <property type="match status" value="1"/>
</dbReference>
<evidence type="ECO:0000256" key="1">
    <source>
        <dbReference type="SAM" id="Phobius"/>
    </source>
</evidence>
<protein>
    <submittedName>
        <fullName evidence="3">Cytokinetic ring protein SteA</fullName>
    </submittedName>
</protein>
<accession>A0A9X1TXZ6</accession>
<organism evidence="3 4">
    <name type="scientific">Corynebacterium uropygiale</name>
    <dbReference type="NCBI Taxonomy" id="1775911"/>
    <lineage>
        <taxon>Bacteria</taxon>
        <taxon>Bacillati</taxon>
        <taxon>Actinomycetota</taxon>
        <taxon>Actinomycetes</taxon>
        <taxon>Mycobacteriales</taxon>
        <taxon>Corynebacteriaceae</taxon>
        <taxon>Corynebacterium</taxon>
    </lineage>
</organism>
<name>A0A9X1TXZ6_9CORY</name>
<dbReference type="Proteomes" id="UP001139336">
    <property type="component" value="Unassembled WGS sequence"/>
</dbReference>
<keyword evidence="1" id="KW-0472">Membrane</keyword>
<evidence type="ECO:0000259" key="2">
    <source>
        <dbReference type="Pfam" id="PF12555"/>
    </source>
</evidence>
<proteinExistence type="predicted"/>
<gene>
    <name evidence="3" type="primary">steA</name>
    <name evidence="3" type="ORF">L1O03_05890</name>
</gene>